<dbReference type="AlphaFoldDB" id="A0A3D8IVM8"/>
<evidence type="ECO:0000313" key="1">
    <source>
        <dbReference type="EMBL" id="RDU69272.1"/>
    </source>
</evidence>
<evidence type="ECO:0000313" key="2">
    <source>
        <dbReference type="Proteomes" id="UP000257067"/>
    </source>
</evidence>
<dbReference type="EMBL" id="NXLU01000003">
    <property type="protein sequence ID" value="RDU69272.1"/>
    <property type="molecule type" value="Genomic_DNA"/>
</dbReference>
<gene>
    <name evidence="1" type="ORF">CQA62_03805</name>
</gene>
<protein>
    <recommendedName>
        <fullName evidence="3">Lipoprotein</fullName>
    </recommendedName>
</protein>
<reference evidence="1 2" key="1">
    <citation type="submission" date="2018-04" db="EMBL/GenBank/DDBJ databases">
        <title>Novel Campyloabacter and Helicobacter Species and Strains.</title>
        <authorList>
            <person name="Mannion A.J."/>
            <person name="Shen Z."/>
            <person name="Fox J.G."/>
        </authorList>
    </citation>
    <scope>NUCLEOTIDE SEQUENCE [LARGE SCALE GENOMIC DNA]</scope>
    <source>
        <strain evidence="1 2">ATCC 700242</strain>
    </source>
</reference>
<keyword evidence="2" id="KW-1185">Reference proteome</keyword>
<dbReference type="Proteomes" id="UP000257067">
    <property type="component" value="Unassembled WGS sequence"/>
</dbReference>
<dbReference type="OrthoDB" id="5329991at2"/>
<dbReference type="PROSITE" id="PS51257">
    <property type="entry name" value="PROKAR_LIPOPROTEIN"/>
    <property type="match status" value="1"/>
</dbReference>
<dbReference type="RefSeq" id="WP_104725110.1">
    <property type="nucleotide sequence ID" value="NZ_FZNE01000015.1"/>
</dbReference>
<sequence>MRAWSWVIWAIAFGGCASVSLDEVSKQYYEGNPIRAYKLAKEGANLHQEEKNAQEDELLWQIQGGIIGFDLKDPQAKELFESAERRINTNEQSGILVSLFKNFEAILLNDAMMNYQGFLYEGVMINYYKALLSMSENNYADARVEFNRASDRQRRIKEYYEKEILKAQAIEQQAYKNKENKGSIENQRSEMNKILQTYSNLSKFSSLTGFINPMIDYVSGIFFMLEGDQSKAIDFFKESYGVSRSEIIKQDWQMLQKGGYKKKQTWVIIEDGKSPSKIEKRFNLPIYTGSALLNVVLALPDIKEGVDFANSYRVKGSRDYQAQKISSLTPLVWNEFNKQIPFIITRGVISTTTKALIAYGAQQATKGVGWFEVFMALGGVIYTTATTRADLRIPILMPNGFFVARIENAQGEYKIFANEREIAKINFSQKCDNKQNLCIDKNHIIYVRNAQKNIFNQVIYSK</sequence>
<proteinExistence type="predicted"/>
<accession>A0A3D8IVM8</accession>
<name>A0A3D8IVM8_9HELI</name>
<organism evidence="1 2">
    <name type="scientific">Helicobacter cholecystus</name>
    <dbReference type="NCBI Taxonomy" id="45498"/>
    <lineage>
        <taxon>Bacteria</taxon>
        <taxon>Pseudomonadati</taxon>
        <taxon>Campylobacterota</taxon>
        <taxon>Epsilonproteobacteria</taxon>
        <taxon>Campylobacterales</taxon>
        <taxon>Helicobacteraceae</taxon>
        <taxon>Helicobacter</taxon>
    </lineage>
</organism>
<comment type="caution">
    <text evidence="1">The sequence shown here is derived from an EMBL/GenBank/DDBJ whole genome shotgun (WGS) entry which is preliminary data.</text>
</comment>
<evidence type="ECO:0008006" key="3">
    <source>
        <dbReference type="Google" id="ProtNLM"/>
    </source>
</evidence>